<evidence type="ECO:0000313" key="2">
    <source>
        <dbReference type="Proteomes" id="UP000708148"/>
    </source>
</evidence>
<dbReference type="EMBL" id="CAJHUC010001304">
    <property type="protein sequence ID" value="CAD7700593.1"/>
    <property type="molecule type" value="Genomic_DNA"/>
</dbReference>
<dbReference type="AlphaFoldDB" id="A0A8S1IZ09"/>
<name>A0A8S1IZ09_9CHLO</name>
<dbReference type="Proteomes" id="UP000708148">
    <property type="component" value="Unassembled WGS sequence"/>
</dbReference>
<accession>A0A8S1IZ09</accession>
<gene>
    <name evidence="1" type="ORF">OSTQU699_LOCUS5952</name>
</gene>
<organism evidence="1 2">
    <name type="scientific">Ostreobium quekettii</name>
    <dbReference type="NCBI Taxonomy" id="121088"/>
    <lineage>
        <taxon>Eukaryota</taxon>
        <taxon>Viridiplantae</taxon>
        <taxon>Chlorophyta</taxon>
        <taxon>core chlorophytes</taxon>
        <taxon>Ulvophyceae</taxon>
        <taxon>TCBD clade</taxon>
        <taxon>Bryopsidales</taxon>
        <taxon>Ostreobineae</taxon>
        <taxon>Ostreobiaceae</taxon>
        <taxon>Ostreobium</taxon>
    </lineage>
</organism>
<evidence type="ECO:0000313" key="1">
    <source>
        <dbReference type="EMBL" id="CAD7700593.1"/>
    </source>
</evidence>
<protein>
    <submittedName>
        <fullName evidence="1">Uncharacterized protein</fullName>
    </submittedName>
</protein>
<reference evidence="1" key="1">
    <citation type="submission" date="2020-12" db="EMBL/GenBank/DDBJ databases">
        <authorList>
            <person name="Iha C."/>
        </authorList>
    </citation>
    <scope>NUCLEOTIDE SEQUENCE</scope>
</reference>
<keyword evidence="2" id="KW-1185">Reference proteome</keyword>
<comment type="caution">
    <text evidence="1">The sequence shown here is derived from an EMBL/GenBank/DDBJ whole genome shotgun (WGS) entry which is preliminary data.</text>
</comment>
<sequence length="104" mass="11834">MFGHRSITKEGLLLLVLQEDRSATYAVVYVVVREECPQPLPWDRDKAHCCPNDAVRERSAKFAENPPSLTPLLQRVGPEAFESIASKWCLRLWSLSSHECLQPN</sequence>
<proteinExistence type="predicted"/>